<dbReference type="VEuPathDB" id="TriTrypDB:LINF_150008400"/>
<sequence>MSYCKIEAPYPTAEAGEKRIIFALDPKGDEAEQEQYMLQLIPGRVLEMSRNDAANHQTLGGSIEQHTVEGWGAKFFHVKLAKQAASTLMHVHDEDHSEKVRKFVAMPNPPLFPYRSRCPVVVYLPNDAELRYGIWCGGQQMQAVTE</sequence>
<accession>A0A6L0WV15</accession>
<evidence type="ECO:0000256" key="1">
    <source>
        <dbReference type="ARBA" id="ARBA00010558"/>
    </source>
</evidence>
<proteinExistence type="inferred from homology"/>
<gene>
    <name evidence="2" type="ORF">LINF_150008400</name>
</gene>
<dbReference type="PANTHER" id="PTHR35890:SF3">
    <property type="entry name" value="ECOTIN"/>
    <property type="match status" value="1"/>
</dbReference>
<dbReference type="Proteomes" id="UP000255414">
    <property type="component" value="Chromosome 15"/>
</dbReference>
<organism evidence="2 3">
    <name type="scientific">Leishmania infantum</name>
    <dbReference type="NCBI Taxonomy" id="5671"/>
    <lineage>
        <taxon>Eukaryota</taxon>
        <taxon>Discoba</taxon>
        <taxon>Euglenozoa</taxon>
        <taxon>Kinetoplastea</taxon>
        <taxon>Metakinetoplastina</taxon>
        <taxon>Trypanosomatida</taxon>
        <taxon>Trypanosomatidae</taxon>
        <taxon>Leishmaniinae</taxon>
        <taxon>Leishmania</taxon>
    </lineage>
</organism>
<dbReference type="SMR" id="A0A6L0WV15"/>
<dbReference type="InterPro" id="IPR005658">
    <property type="entry name" value="Prot_inh_ecotin"/>
</dbReference>
<dbReference type="PANTHER" id="PTHR35890">
    <property type="match status" value="1"/>
</dbReference>
<name>A0A6L0WV15_LEIIN</name>
<evidence type="ECO:0000313" key="2">
    <source>
        <dbReference type="EMBL" id="CAC9471274.1"/>
    </source>
</evidence>
<dbReference type="SUPFAM" id="SSF49772">
    <property type="entry name" value="Ecotin, trypsin inhibitor"/>
    <property type="match status" value="1"/>
</dbReference>
<dbReference type="Gene3D" id="2.60.40.550">
    <property type="entry name" value="Ecotin"/>
    <property type="match status" value="1"/>
</dbReference>
<dbReference type="AlphaFoldDB" id="A0A6L0WV15"/>
<comment type="similarity">
    <text evidence="1">Belongs to the protease inhibitor I11 (ecotin) family.</text>
</comment>
<protein>
    <submittedName>
        <fullName evidence="2">Inhibitor_of_serine_peptidase_(ISP)_-_putative</fullName>
    </submittedName>
</protein>
<dbReference type="EMBL" id="LR812948">
    <property type="protein sequence ID" value="CAC9471274.1"/>
    <property type="molecule type" value="Genomic_DNA"/>
</dbReference>
<dbReference type="GO" id="GO:0004867">
    <property type="term" value="F:serine-type endopeptidase inhibitor activity"/>
    <property type="evidence" value="ECO:0007669"/>
    <property type="project" value="InterPro"/>
</dbReference>
<evidence type="ECO:0000313" key="3">
    <source>
        <dbReference type="Proteomes" id="UP000255414"/>
    </source>
</evidence>
<reference evidence="2" key="1">
    <citation type="submission" date="2020-06" db="EMBL/GenBank/DDBJ databases">
        <authorList>
            <person name="Gonzalez-de la Fuente S."/>
            <person name="Peiro-Pastor R."/>
            <person name="Rastrojo A."/>
            <person name="Moreno J."/>
            <person name="Carrasco-Ramiro F."/>
            <person name="Requena JM."/>
            <person name="Aguado B."/>
        </authorList>
    </citation>
    <scope>NUCLEOTIDE SEQUENCE</scope>
</reference>
<dbReference type="InterPro" id="IPR036198">
    <property type="entry name" value="Ecotin_sf"/>
</dbReference>
<dbReference type="OMA" id="NDAANHQ"/>
<dbReference type="Pfam" id="PF03974">
    <property type="entry name" value="Ecotin"/>
    <property type="match status" value="1"/>
</dbReference>